<dbReference type="GO" id="GO:0031624">
    <property type="term" value="F:ubiquitin conjugating enzyme binding"/>
    <property type="evidence" value="ECO:0007669"/>
    <property type="project" value="TreeGrafter"/>
</dbReference>
<comment type="function">
    <text evidence="17">E3 ubiquitin-protein ligase which promotes polyubiquitination and degradation by the proteasome pathway of ZIC2.</text>
</comment>
<evidence type="ECO:0000256" key="3">
    <source>
        <dbReference type="ARBA" id="ARBA00004389"/>
    </source>
</evidence>
<evidence type="ECO:0000256" key="4">
    <source>
        <dbReference type="ARBA" id="ARBA00004906"/>
    </source>
</evidence>
<evidence type="ECO:0000256" key="18">
    <source>
        <dbReference type="ARBA" id="ARBA00062709"/>
    </source>
</evidence>
<evidence type="ECO:0000256" key="7">
    <source>
        <dbReference type="ARBA" id="ARBA00022679"/>
    </source>
</evidence>
<comment type="pathway">
    <text evidence="4">Protein modification; protein ubiquitination.</text>
</comment>
<evidence type="ECO:0000313" key="25">
    <source>
        <dbReference type="Ensembl" id="ENSECRP00000013459.1"/>
    </source>
</evidence>
<reference evidence="25" key="3">
    <citation type="submission" date="2025-09" db="UniProtKB">
        <authorList>
            <consortium name="Ensembl"/>
        </authorList>
    </citation>
    <scope>IDENTIFICATION</scope>
</reference>
<reference evidence="25" key="1">
    <citation type="submission" date="2021-06" db="EMBL/GenBank/DDBJ databases">
        <authorList>
            <consortium name="Wellcome Sanger Institute Data Sharing"/>
        </authorList>
    </citation>
    <scope>NUCLEOTIDE SEQUENCE [LARGE SCALE GENOMIC DNA]</scope>
</reference>
<evidence type="ECO:0000256" key="22">
    <source>
        <dbReference type="PROSITE-ProRule" id="PRU00175"/>
    </source>
</evidence>
<evidence type="ECO:0000256" key="19">
    <source>
        <dbReference type="ARBA" id="ARBA00067421"/>
    </source>
</evidence>
<dbReference type="SUPFAM" id="SSF57850">
    <property type="entry name" value="RING/U-box"/>
    <property type="match status" value="1"/>
</dbReference>
<keyword evidence="12" id="KW-0256">Endoplasmic reticulum</keyword>
<dbReference type="PANTHER" id="PTHR46717">
    <property type="entry name" value="E3 UBIQUITIN-PROTEIN LIGASE RNF180"/>
    <property type="match status" value="1"/>
</dbReference>
<dbReference type="FunFam" id="3.30.40.10:FF:000316">
    <property type="entry name" value="E3 ubiquitin-protein ligase RNF180"/>
    <property type="match status" value="1"/>
</dbReference>
<evidence type="ECO:0000256" key="21">
    <source>
        <dbReference type="ARBA" id="ARBA00080502"/>
    </source>
</evidence>
<comment type="subcellular location">
    <subcellularLocation>
        <location evidence="3">Endoplasmic reticulum membrane</location>
        <topology evidence="3">Single-pass membrane protein</topology>
    </subcellularLocation>
    <subcellularLocation>
        <location evidence="2">Nucleus envelope</location>
    </subcellularLocation>
</comment>
<dbReference type="EC" id="2.3.2.27" evidence="5"/>
<name>A0A8C4S940_ERPCA</name>
<dbReference type="GO" id="GO:0008270">
    <property type="term" value="F:zinc ion binding"/>
    <property type="evidence" value="ECO:0007669"/>
    <property type="project" value="UniProtKB-KW"/>
</dbReference>
<dbReference type="GO" id="GO:0042415">
    <property type="term" value="P:norepinephrine metabolic process"/>
    <property type="evidence" value="ECO:0007669"/>
    <property type="project" value="TreeGrafter"/>
</dbReference>
<comment type="subunit">
    <text evidence="18">Interacts with ZIC2.</text>
</comment>
<keyword evidence="11" id="KW-0833">Ubl conjugation pathway</keyword>
<dbReference type="CDD" id="cd16554">
    <property type="entry name" value="RING-HC_RNF180"/>
    <property type="match status" value="1"/>
</dbReference>
<keyword evidence="26" id="KW-1185">Reference proteome</keyword>
<evidence type="ECO:0000256" key="11">
    <source>
        <dbReference type="ARBA" id="ARBA00022786"/>
    </source>
</evidence>
<protein>
    <recommendedName>
        <fullName evidence="19">E3 ubiquitin-protein ligase RNF180</fullName>
        <ecNumber evidence="5">2.3.2.27</ecNumber>
    </recommendedName>
    <alternativeName>
        <fullName evidence="21">RING finger protein 180</fullName>
    </alternativeName>
    <alternativeName>
        <fullName evidence="20">RING-type E3 ubiquitin transferase RNF180</fullName>
    </alternativeName>
</protein>
<evidence type="ECO:0000256" key="13">
    <source>
        <dbReference type="ARBA" id="ARBA00022833"/>
    </source>
</evidence>
<dbReference type="GeneTree" id="ENSGT00950000182909"/>
<dbReference type="InterPro" id="IPR017907">
    <property type="entry name" value="Znf_RING_CS"/>
</dbReference>
<evidence type="ECO:0000256" key="10">
    <source>
        <dbReference type="ARBA" id="ARBA00022771"/>
    </source>
</evidence>
<evidence type="ECO:0000256" key="17">
    <source>
        <dbReference type="ARBA" id="ARBA00058659"/>
    </source>
</evidence>
<proteinExistence type="predicted"/>
<dbReference type="Ensembl" id="ENSECRT00000013693.1">
    <property type="protein sequence ID" value="ENSECRP00000013459.1"/>
    <property type="gene ID" value="ENSECRG00000008980.1"/>
</dbReference>
<keyword evidence="13" id="KW-0862">Zinc</keyword>
<keyword evidence="10 22" id="KW-0863">Zinc-finger</keyword>
<dbReference type="PANTHER" id="PTHR46717:SF1">
    <property type="entry name" value="E3 UBIQUITIN-PROTEIN LIGASE RNF180"/>
    <property type="match status" value="1"/>
</dbReference>
<evidence type="ECO:0000256" key="12">
    <source>
        <dbReference type="ARBA" id="ARBA00022824"/>
    </source>
</evidence>
<dbReference type="GO" id="GO:0005635">
    <property type="term" value="C:nuclear envelope"/>
    <property type="evidence" value="ECO:0007669"/>
    <property type="project" value="UniProtKB-SubCell"/>
</dbReference>
<organism evidence="25 26">
    <name type="scientific">Erpetoichthys calabaricus</name>
    <name type="common">Rope fish</name>
    <name type="synonym">Calamoichthys calabaricus</name>
    <dbReference type="NCBI Taxonomy" id="27687"/>
    <lineage>
        <taxon>Eukaryota</taxon>
        <taxon>Metazoa</taxon>
        <taxon>Chordata</taxon>
        <taxon>Craniata</taxon>
        <taxon>Vertebrata</taxon>
        <taxon>Euteleostomi</taxon>
        <taxon>Actinopterygii</taxon>
        <taxon>Polypteriformes</taxon>
        <taxon>Polypteridae</taxon>
        <taxon>Erpetoichthys</taxon>
    </lineage>
</organism>
<dbReference type="GO" id="GO:0000209">
    <property type="term" value="P:protein polyubiquitination"/>
    <property type="evidence" value="ECO:0007669"/>
    <property type="project" value="InterPro"/>
</dbReference>
<evidence type="ECO:0000256" key="5">
    <source>
        <dbReference type="ARBA" id="ARBA00012483"/>
    </source>
</evidence>
<dbReference type="PROSITE" id="PS00518">
    <property type="entry name" value="ZF_RING_1"/>
    <property type="match status" value="1"/>
</dbReference>
<evidence type="ECO:0000256" key="14">
    <source>
        <dbReference type="ARBA" id="ARBA00022989"/>
    </source>
</evidence>
<keyword evidence="9" id="KW-0479">Metal-binding</keyword>
<dbReference type="Proteomes" id="UP000694620">
    <property type="component" value="Chromosome 7"/>
</dbReference>
<evidence type="ECO:0000256" key="1">
    <source>
        <dbReference type="ARBA" id="ARBA00000900"/>
    </source>
</evidence>
<dbReference type="Pfam" id="PF00097">
    <property type="entry name" value="zf-C3HC4"/>
    <property type="match status" value="1"/>
</dbReference>
<dbReference type="GO" id="GO:0042428">
    <property type="term" value="P:serotonin metabolic process"/>
    <property type="evidence" value="ECO:0007669"/>
    <property type="project" value="TreeGrafter"/>
</dbReference>
<dbReference type="SMART" id="SM00184">
    <property type="entry name" value="RING"/>
    <property type="match status" value="1"/>
</dbReference>
<feature type="region of interest" description="Disordered" evidence="23">
    <location>
        <begin position="338"/>
        <end position="358"/>
    </location>
</feature>
<dbReference type="InterPro" id="IPR033263">
    <property type="entry name" value="RNF180"/>
</dbReference>
<evidence type="ECO:0000256" key="20">
    <source>
        <dbReference type="ARBA" id="ARBA00079826"/>
    </source>
</evidence>
<dbReference type="GO" id="GO:0032436">
    <property type="term" value="P:positive regulation of proteasomal ubiquitin-dependent protein catabolic process"/>
    <property type="evidence" value="ECO:0007669"/>
    <property type="project" value="TreeGrafter"/>
</dbReference>
<keyword evidence="6" id="KW-0597">Phosphoprotein</keyword>
<feature type="domain" description="RING-type" evidence="24">
    <location>
        <begin position="392"/>
        <end position="434"/>
    </location>
</feature>
<feature type="compositionally biased region" description="Basic residues" evidence="23">
    <location>
        <begin position="342"/>
        <end position="358"/>
    </location>
</feature>
<evidence type="ECO:0000256" key="8">
    <source>
        <dbReference type="ARBA" id="ARBA00022692"/>
    </source>
</evidence>
<comment type="catalytic activity">
    <reaction evidence="1">
        <text>S-ubiquitinyl-[E2 ubiquitin-conjugating enzyme]-L-cysteine + [acceptor protein]-L-lysine = [E2 ubiquitin-conjugating enzyme]-L-cysteine + N(6)-ubiquitinyl-[acceptor protein]-L-lysine.</text>
        <dbReference type="EC" id="2.3.2.27"/>
    </reaction>
</comment>
<accession>A0A8C4S940</accession>
<dbReference type="GO" id="GO:0061630">
    <property type="term" value="F:ubiquitin protein ligase activity"/>
    <property type="evidence" value="ECO:0007669"/>
    <property type="project" value="UniProtKB-EC"/>
</dbReference>
<evidence type="ECO:0000256" key="2">
    <source>
        <dbReference type="ARBA" id="ARBA00004259"/>
    </source>
</evidence>
<gene>
    <name evidence="25" type="primary">RNF180</name>
</gene>
<keyword evidence="15" id="KW-0472">Membrane</keyword>
<keyword evidence="8" id="KW-0812">Transmembrane</keyword>
<evidence type="ECO:0000256" key="9">
    <source>
        <dbReference type="ARBA" id="ARBA00022723"/>
    </source>
</evidence>
<evidence type="ECO:0000259" key="24">
    <source>
        <dbReference type="PROSITE" id="PS50089"/>
    </source>
</evidence>
<keyword evidence="16" id="KW-0539">Nucleus</keyword>
<evidence type="ECO:0000256" key="15">
    <source>
        <dbReference type="ARBA" id="ARBA00023136"/>
    </source>
</evidence>
<dbReference type="InterPro" id="IPR001841">
    <property type="entry name" value="Znf_RING"/>
</dbReference>
<dbReference type="Gene3D" id="3.30.40.10">
    <property type="entry name" value="Zinc/RING finger domain, C3HC4 (zinc finger)"/>
    <property type="match status" value="1"/>
</dbReference>
<evidence type="ECO:0000256" key="23">
    <source>
        <dbReference type="SAM" id="MobiDB-lite"/>
    </source>
</evidence>
<evidence type="ECO:0000313" key="26">
    <source>
        <dbReference type="Proteomes" id="UP000694620"/>
    </source>
</evidence>
<dbReference type="AlphaFoldDB" id="A0A8C4S940"/>
<evidence type="ECO:0000256" key="6">
    <source>
        <dbReference type="ARBA" id="ARBA00022553"/>
    </source>
</evidence>
<evidence type="ECO:0000256" key="16">
    <source>
        <dbReference type="ARBA" id="ARBA00023242"/>
    </source>
</evidence>
<reference evidence="25" key="2">
    <citation type="submission" date="2025-08" db="UniProtKB">
        <authorList>
            <consortium name="Ensembl"/>
        </authorList>
    </citation>
    <scope>IDENTIFICATION</scope>
</reference>
<dbReference type="InterPro" id="IPR018957">
    <property type="entry name" value="Znf_C3HC4_RING-type"/>
</dbReference>
<dbReference type="PROSITE" id="PS50089">
    <property type="entry name" value="ZF_RING_2"/>
    <property type="match status" value="1"/>
</dbReference>
<keyword evidence="14" id="KW-1133">Transmembrane helix</keyword>
<keyword evidence="7" id="KW-0808">Transferase</keyword>
<dbReference type="GO" id="GO:0005789">
    <property type="term" value="C:endoplasmic reticulum membrane"/>
    <property type="evidence" value="ECO:0007669"/>
    <property type="project" value="UniProtKB-SubCell"/>
</dbReference>
<dbReference type="InterPro" id="IPR013083">
    <property type="entry name" value="Znf_RING/FYVE/PHD"/>
</dbReference>
<sequence>MESTSLKCRKCRKNVLDSASLLVKNSLDDSDAAFCSIWHVSVDALPDWMKKQIEEAQWTIGKLKCQHCGARLGGFNFACSSKCFCGQDRIVHVCKRRVDYDEKVLLPILNPSEKRTVLKENTLQDPQSLDNGIKVRPQRLNRNMFTHAVGFNNEIREMTEPLCLEERSCNRDFKGPNLPAFSVDSWLASTKYAVRATHRKTHSLDYINRDDYDCSSDGSFKTSFHGSSLSNLLVKTSQPYSQKATLTEVSTTGSLDAYANRSNSVTVSETDRLLSQMNVDVGDACSITVHPSRHFAEHAVNVTRQLPSECNTEDELEVEHITSSESLGLAAPSTSLAAEKKLSKREKNKQKSIRRKQRRRERWILDQKKISCGNLPNLYDDISVSDKEQYMCAICLDIYFSPYMCYPCQHIFCEPCLRTLAKDNRTKAPCPLCRKIISDVLFQSELNHAAETRFPKEYLFKKQSFQRKNYSKWPYPAQENSLIFQR</sequence>